<dbReference type="PATRIC" id="fig|55802.8.peg.2337"/>
<evidence type="ECO:0000313" key="2">
    <source>
        <dbReference type="Proteomes" id="UP000066042"/>
    </source>
</evidence>
<dbReference type="STRING" id="55802.TBCH5v1_2357"/>
<dbReference type="AlphaFoldDB" id="A0A0S1XEL3"/>
<evidence type="ECO:0000313" key="1">
    <source>
        <dbReference type="EMBL" id="ALM76252.1"/>
    </source>
</evidence>
<dbReference type="Pfam" id="PF06510">
    <property type="entry name" value="DUF1102"/>
    <property type="match status" value="1"/>
</dbReference>
<dbReference type="InterPro" id="IPR009482">
    <property type="entry name" value="DUF1102"/>
</dbReference>
<reference evidence="1 2" key="1">
    <citation type="journal article" date="2016" name="Genome Announc.">
        <title>Complete genome sequence of the hyperthermophilic and piezophilic archaeon Thermococcus barophilus Ch5, capable of growth at the expense of hydrogenogenesis from carbon monoxide and formate.</title>
        <authorList>
            <person name="Oger P."/>
            <person name="Sokolova T.G."/>
            <person name="Kozhevnikova D.A."/>
            <person name="Taranov E.A."/>
            <person name="Vannier P."/>
            <person name="Lee H.S."/>
            <person name="Kwon K.K."/>
            <person name="Kang S.G."/>
            <person name="Lee J.H."/>
            <person name="Bonch-Osmolovskaya E.A."/>
            <person name="Lebedinsky A.V."/>
        </authorList>
    </citation>
    <scope>NUCLEOTIDE SEQUENCE [LARGE SCALE GENOMIC DNA]</scope>
    <source>
        <strain evidence="2">Ch5</strain>
    </source>
</reference>
<dbReference type="Proteomes" id="UP000066042">
    <property type="component" value="Chromosome"/>
</dbReference>
<evidence type="ECO:0008006" key="3">
    <source>
        <dbReference type="Google" id="ProtNLM"/>
    </source>
</evidence>
<proteinExistence type="predicted"/>
<dbReference type="EMBL" id="CP013050">
    <property type="protein sequence ID" value="ALM76252.1"/>
    <property type="molecule type" value="Genomic_DNA"/>
</dbReference>
<organism evidence="1 2">
    <name type="scientific">Thermococcus barophilus</name>
    <dbReference type="NCBI Taxonomy" id="55802"/>
    <lineage>
        <taxon>Archaea</taxon>
        <taxon>Methanobacteriati</taxon>
        <taxon>Methanobacteriota</taxon>
        <taxon>Thermococci</taxon>
        <taxon>Thermococcales</taxon>
        <taxon>Thermococcaceae</taxon>
        <taxon>Thermococcus</taxon>
    </lineage>
</organism>
<gene>
    <name evidence="1" type="ORF">TBCH5v1_2357</name>
</gene>
<accession>A0A0S1XEL3</accession>
<name>A0A0S1XEL3_THEBA</name>
<protein>
    <recommendedName>
        <fullName evidence="3">DUF1102 domain-containing protein</fullName>
    </recommendedName>
</protein>
<sequence>MKMNKVIGLVLLLVGMMLAVGAGANFRYYEAERDLTVAIVGDDNEFIDLTPLQPYVYLNNGKLTVEISDRHPDYPGHGAGMSPNTTYVFEEMFEVSNDLWENYVEDGNVTLMDAYPICVSISVPLNSDVTLFTGDYNGTSSTQLQFTVYHGQPVKIGMVFDNTGAELGYEQEPSMAISAEAGECER</sequence>